<dbReference type="EMBL" id="BTGU01000049">
    <property type="protein sequence ID" value="GMN54084.1"/>
    <property type="molecule type" value="Genomic_DNA"/>
</dbReference>
<protein>
    <submittedName>
        <fullName evidence="1">Uncharacterized protein</fullName>
    </submittedName>
</protein>
<evidence type="ECO:0000313" key="1">
    <source>
        <dbReference type="EMBL" id="GMN54084.1"/>
    </source>
</evidence>
<proteinExistence type="predicted"/>
<organism evidence="1 2">
    <name type="scientific">Ficus carica</name>
    <name type="common">Common fig</name>
    <dbReference type="NCBI Taxonomy" id="3494"/>
    <lineage>
        <taxon>Eukaryota</taxon>
        <taxon>Viridiplantae</taxon>
        <taxon>Streptophyta</taxon>
        <taxon>Embryophyta</taxon>
        <taxon>Tracheophyta</taxon>
        <taxon>Spermatophyta</taxon>
        <taxon>Magnoliopsida</taxon>
        <taxon>eudicotyledons</taxon>
        <taxon>Gunneridae</taxon>
        <taxon>Pentapetalae</taxon>
        <taxon>rosids</taxon>
        <taxon>fabids</taxon>
        <taxon>Rosales</taxon>
        <taxon>Moraceae</taxon>
        <taxon>Ficeae</taxon>
        <taxon>Ficus</taxon>
    </lineage>
</organism>
<name>A0AA88DK51_FICCA</name>
<keyword evidence="2" id="KW-1185">Reference proteome</keyword>
<dbReference type="AlphaFoldDB" id="A0AA88DK51"/>
<evidence type="ECO:0000313" key="2">
    <source>
        <dbReference type="Proteomes" id="UP001187192"/>
    </source>
</evidence>
<dbReference type="Proteomes" id="UP001187192">
    <property type="component" value="Unassembled WGS sequence"/>
</dbReference>
<reference evidence="1" key="1">
    <citation type="submission" date="2023-07" db="EMBL/GenBank/DDBJ databases">
        <title>draft genome sequence of fig (Ficus carica).</title>
        <authorList>
            <person name="Takahashi T."/>
            <person name="Nishimura K."/>
        </authorList>
    </citation>
    <scope>NUCLEOTIDE SEQUENCE</scope>
</reference>
<gene>
    <name evidence="1" type="ORF">TIFTF001_023221</name>
</gene>
<accession>A0AA88DK51</accession>
<sequence length="72" mass="7465">MDSAGLVGVTEGQACDGVGLGCVMCGCREDVDDEGVGLHDSPRSSLASMTKGLACSCDGDVIKQWQIWGCHF</sequence>
<comment type="caution">
    <text evidence="1">The sequence shown here is derived from an EMBL/GenBank/DDBJ whole genome shotgun (WGS) entry which is preliminary data.</text>
</comment>